<feature type="transmembrane region" description="Helical" evidence="6">
    <location>
        <begin position="373"/>
        <end position="393"/>
    </location>
</feature>
<feature type="transmembrane region" description="Helical" evidence="6">
    <location>
        <begin position="155"/>
        <end position="177"/>
    </location>
</feature>
<evidence type="ECO:0000313" key="8">
    <source>
        <dbReference type="Proteomes" id="UP000324159"/>
    </source>
</evidence>
<evidence type="ECO:0000256" key="3">
    <source>
        <dbReference type="ARBA" id="ARBA00022692"/>
    </source>
</evidence>
<comment type="subcellular location">
    <subcellularLocation>
        <location evidence="1">Cell membrane</location>
        <topology evidence="1">Multi-pass membrane protein</topology>
    </subcellularLocation>
</comment>
<dbReference type="OrthoDB" id="580892at2"/>
<evidence type="ECO:0000256" key="2">
    <source>
        <dbReference type="ARBA" id="ARBA00022475"/>
    </source>
</evidence>
<feature type="transmembrane region" description="Helical" evidence="6">
    <location>
        <begin position="430"/>
        <end position="453"/>
    </location>
</feature>
<comment type="caution">
    <text evidence="7">The sequence shown here is derived from an EMBL/GenBank/DDBJ whole genome shotgun (WGS) entry which is preliminary data.</text>
</comment>
<protein>
    <submittedName>
        <fullName evidence="7">O-antigen/teichoic acid export membrane protein</fullName>
    </submittedName>
</protein>
<keyword evidence="8" id="KW-1185">Reference proteome</keyword>
<dbReference type="PANTHER" id="PTHR30250">
    <property type="entry name" value="PST FAMILY PREDICTED COLANIC ACID TRANSPORTER"/>
    <property type="match status" value="1"/>
</dbReference>
<evidence type="ECO:0000256" key="6">
    <source>
        <dbReference type="SAM" id="Phobius"/>
    </source>
</evidence>
<evidence type="ECO:0000256" key="4">
    <source>
        <dbReference type="ARBA" id="ARBA00022989"/>
    </source>
</evidence>
<dbReference type="EMBL" id="VNIB01000007">
    <property type="protein sequence ID" value="TYO98360.1"/>
    <property type="molecule type" value="Genomic_DNA"/>
</dbReference>
<dbReference type="PANTHER" id="PTHR30250:SF26">
    <property type="entry name" value="PSMA PROTEIN"/>
    <property type="match status" value="1"/>
</dbReference>
<dbReference type="InterPro" id="IPR002797">
    <property type="entry name" value="Polysacc_synth"/>
</dbReference>
<accession>A0A5D3WKD7</accession>
<feature type="transmembrane region" description="Helical" evidence="6">
    <location>
        <begin position="12"/>
        <end position="32"/>
    </location>
</feature>
<feature type="transmembrane region" description="Helical" evidence="6">
    <location>
        <begin position="247"/>
        <end position="269"/>
    </location>
</feature>
<keyword evidence="5 6" id="KW-0472">Membrane</keyword>
<keyword evidence="2" id="KW-1003">Cell membrane</keyword>
<evidence type="ECO:0000256" key="5">
    <source>
        <dbReference type="ARBA" id="ARBA00023136"/>
    </source>
</evidence>
<feature type="transmembrane region" description="Helical" evidence="6">
    <location>
        <begin position="313"/>
        <end position="334"/>
    </location>
</feature>
<organism evidence="7 8">
    <name type="scientific">Geothermobacter ehrlichii</name>
    <dbReference type="NCBI Taxonomy" id="213224"/>
    <lineage>
        <taxon>Bacteria</taxon>
        <taxon>Pseudomonadati</taxon>
        <taxon>Thermodesulfobacteriota</taxon>
        <taxon>Desulfuromonadia</taxon>
        <taxon>Desulfuromonadales</taxon>
        <taxon>Geothermobacteraceae</taxon>
        <taxon>Geothermobacter</taxon>
    </lineage>
</organism>
<evidence type="ECO:0000256" key="1">
    <source>
        <dbReference type="ARBA" id="ARBA00004651"/>
    </source>
</evidence>
<dbReference type="AlphaFoldDB" id="A0A5D3WKD7"/>
<dbReference type="Pfam" id="PF01943">
    <property type="entry name" value="Polysacc_synt"/>
    <property type="match status" value="1"/>
</dbReference>
<feature type="transmembrane region" description="Helical" evidence="6">
    <location>
        <begin position="340"/>
        <end position="361"/>
    </location>
</feature>
<dbReference type="RefSeq" id="WP_148896121.1">
    <property type="nucleotide sequence ID" value="NZ_VNIB01000007.1"/>
</dbReference>
<feature type="transmembrane region" description="Helical" evidence="6">
    <location>
        <begin position="82"/>
        <end position="105"/>
    </location>
</feature>
<dbReference type="GO" id="GO:0005886">
    <property type="term" value="C:plasma membrane"/>
    <property type="evidence" value="ECO:0007669"/>
    <property type="project" value="UniProtKB-SubCell"/>
</dbReference>
<gene>
    <name evidence="7" type="ORF">EDC39_107161</name>
</gene>
<dbReference type="Proteomes" id="UP000324159">
    <property type="component" value="Unassembled WGS sequence"/>
</dbReference>
<keyword evidence="4 6" id="KW-1133">Transmembrane helix</keyword>
<evidence type="ECO:0000313" key="7">
    <source>
        <dbReference type="EMBL" id="TYO98360.1"/>
    </source>
</evidence>
<feature type="transmembrane region" description="Helical" evidence="6">
    <location>
        <begin position="38"/>
        <end position="61"/>
    </location>
</feature>
<sequence>MLKKIITNTFSNYLLRLINILLNLIAIPVLIGTVGEEAFGLLILANLVVGYFHAFDFGLPAAITKYVAEFSAKQDEEKVNQVINSSLFVFTVAGFVVCSLIFLFVGFDGLSLLNISQSHYASAKNLFYIAGVFAIIAWPRLVLEGAFRGLQNFQKLNFTLGCGRILAIGLAMLLAIYSHPLPLIFVAYNIDKLVGAVWQFVWLKQEIPFWSVRFITVKFDVLKWMFNFSLWLMLGKLAVMLEYESDQLIIGAALPVVMITVYSVIVYPFRMIQQISGLSATAIMPAVSETHAVNGREGVDRFIYKGARYHNTLLAFVAVMGVFLAGPFIRLWMGGRYQDYVWIAQLACFFQLLWQSNAFLGEVCTGIGNSKKPGLVAITTGVINISLSIWWVNLFGLSGVIWGTIVAGILGVFMYYYVVFPDLHVPRLNYLSTVVIKGQWPVWFGGLLIVPFWRNIQVIETWQGFVFAAVVLSLLVSVLIFIFGIDKVEKSVIIKKMRTLQSVNLLCLITCVLKR</sequence>
<dbReference type="InterPro" id="IPR050833">
    <property type="entry name" value="Poly_Biosynth_Transport"/>
</dbReference>
<reference evidence="7 8" key="1">
    <citation type="submission" date="2019-07" db="EMBL/GenBank/DDBJ databases">
        <title>Genomic Encyclopedia of Type Strains, Phase IV (KMG-IV): sequencing the most valuable type-strain genomes for metagenomic binning, comparative biology and taxonomic classification.</title>
        <authorList>
            <person name="Goeker M."/>
        </authorList>
    </citation>
    <scope>NUCLEOTIDE SEQUENCE [LARGE SCALE GENOMIC DNA]</scope>
    <source>
        <strain evidence="7 8">SS015</strain>
    </source>
</reference>
<feature type="transmembrane region" description="Helical" evidence="6">
    <location>
        <begin position="399"/>
        <end position="418"/>
    </location>
</feature>
<feature type="transmembrane region" description="Helical" evidence="6">
    <location>
        <begin position="465"/>
        <end position="485"/>
    </location>
</feature>
<feature type="transmembrane region" description="Helical" evidence="6">
    <location>
        <begin position="125"/>
        <end position="143"/>
    </location>
</feature>
<proteinExistence type="predicted"/>
<keyword evidence="3 6" id="KW-0812">Transmembrane</keyword>
<name>A0A5D3WKD7_9BACT</name>